<dbReference type="STRING" id="1123360.thalar_02819"/>
<dbReference type="HOGENOM" id="CLU_040078_1_0_5"/>
<dbReference type="GO" id="GO:0006635">
    <property type="term" value="P:fatty acid beta-oxidation"/>
    <property type="evidence" value="ECO:0007669"/>
    <property type="project" value="TreeGrafter"/>
</dbReference>
<dbReference type="InterPro" id="IPR054357">
    <property type="entry name" value="MFE-2_N"/>
</dbReference>
<dbReference type="Proteomes" id="UP000015351">
    <property type="component" value="Unassembled WGS sequence"/>
</dbReference>
<dbReference type="GO" id="GO:0044594">
    <property type="term" value="F:17-beta-hydroxysteroid dehydrogenase (NAD+) activity"/>
    <property type="evidence" value="ECO:0007669"/>
    <property type="project" value="TreeGrafter"/>
</dbReference>
<proteinExistence type="predicted"/>
<dbReference type="Pfam" id="PF22622">
    <property type="entry name" value="MFE-2_hydrat-2_N"/>
    <property type="match status" value="1"/>
</dbReference>
<organism evidence="3 4">
    <name type="scientific">Litoreibacter arenae DSM 19593</name>
    <dbReference type="NCBI Taxonomy" id="1123360"/>
    <lineage>
        <taxon>Bacteria</taxon>
        <taxon>Pseudomonadati</taxon>
        <taxon>Pseudomonadota</taxon>
        <taxon>Alphaproteobacteria</taxon>
        <taxon>Rhodobacterales</taxon>
        <taxon>Roseobacteraceae</taxon>
        <taxon>Litoreibacter</taxon>
    </lineage>
</organism>
<reference evidence="4" key="1">
    <citation type="journal article" date="2013" name="Stand. Genomic Sci.">
        <title>Genome sequence of the Litoreibacter arenae type strain (DSM 19593(T)), a member of the Roseobacter clade isolated from sea sand.</title>
        <authorList>
            <person name="Riedel T."/>
            <person name="Fiebig A."/>
            <person name="Petersen J."/>
            <person name="Gronow S."/>
            <person name="Kyrpides N.C."/>
            <person name="Goker M."/>
            <person name="Klenk H.P."/>
        </authorList>
    </citation>
    <scope>NUCLEOTIDE SEQUENCE [LARGE SCALE GENOMIC DNA]</scope>
    <source>
        <strain evidence="4">DSM 19593</strain>
    </source>
</reference>
<dbReference type="SUPFAM" id="SSF54637">
    <property type="entry name" value="Thioesterase/thiol ester dehydrase-isomerase"/>
    <property type="match status" value="2"/>
</dbReference>
<evidence type="ECO:0000259" key="2">
    <source>
        <dbReference type="Pfam" id="PF22622"/>
    </source>
</evidence>
<comment type="caution">
    <text evidence="3">The sequence shown here is derived from an EMBL/GenBank/DDBJ whole genome shotgun (WGS) entry which is preliminary data.</text>
</comment>
<dbReference type="CDD" id="cd03448">
    <property type="entry name" value="HDE_HSD"/>
    <property type="match status" value="1"/>
</dbReference>
<evidence type="ECO:0000259" key="1">
    <source>
        <dbReference type="Pfam" id="PF01575"/>
    </source>
</evidence>
<dbReference type="RefSeq" id="WP_021102171.1">
    <property type="nucleotide sequence ID" value="NZ_KE557314.1"/>
</dbReference>
<dbReference type="EMBL" id="AONI01000015">
    <property type="protein sequence ID" value="EPX77100.1"/>
    <property type="molecule type" value="Genomic_DNA"/>
</dbReference>
<dbReference type="OrthoDB" id="5522043at2"/>
<name>S9RGA6_9RHOB</name>
<dbReference type="PATRIC" id="fig|1123360.3.peg.2795"/>
<accession>S9RGA6</accession>
<protein>
    <submittedName>
        <fullName evidence="3">Dehydratase</fullName>
    </submittedName>
</protein>
<dbReference type="GO" id="GO:0004300">
    <property type="term" value="F:enoyl-CoA hydratase activity"/>
    <property type="evidence" value="ECO:0007669"/>
    <property type="project" value="TreeGrafter"/>
</dbReference>
<dbReference type="AlphaFoldDB" id="S9RGA6"/>
<dbReference type="InterPro" id="IPR029069">
    <property type="entry name" value="HotDog_dom_sf"/>
</dbReference>
<gene>
    <name evidence="3" type="ORF">thalar_02819</name>
</gene>
<feature type="domain" description="MaoC-like" evidence="1">
    <location>
        <begin position="164"/>
        <end position="275"/>
    </location>
</feature>
<keyword evidence="4" id="KW-1185">Reference proteome</keyword>
<feature type="domain" description="Peroxisomal multifunctional enzyme type 2-like N-terminal" evidence="2">
    <location>
        <begin position="19"/>
        <end position="148"/>
    </location>
</feature>
<dbReference type="InterPro" id="IPR002539">
    <property type="entry name" value="MaoC-like_dom"/>
</dbReference>
<dbReference type="PANTHER" id="PTHR13078:SF56">
    <property type="entry name" value="PEROXISOMAL MULTIFUNCTIONAL ENZYME TYPE 2"/>
    <property type="match status" value="1"/>
</dbReference>
<dbReference type="Gene3D" id="3.10.129.10">
    <property type="entry name" value="Hotdog Thioesterase"/>
    <property type="match status" value="1"/>
</dbReference>
<dbReference type="GO" id="GO:0003857">
    <property type="term" value="F:(3S)-3-hydroxyacyl-CoA dehydrogenase (NAD+) activity"/>
    <property type="evidence" value="ECO:0007669"/>
    <property type="project" value="TreeGrafter"/>
</dbReference>
<dbReference type="PANTHER" id="PTHR13078">
    <property type="entry name" value="PEROXISOMAL MULTIFUNCTIONAL ENZYME TYPE 2-RELATED"/>
    <property type="match status" value="1"/>
</dbReference>
<dbReference type="Pfam" id="PF01575">
    <property type="entry name" value="MaoC_dehydratas"/>
    <property type="match status" value="1"/>
</dbReference>
<evidence type="ECO:0000313" key="4">
    <source>
        <dbReference type="Proteomes" id="UP000015351"/>
    </source>
</evidence>
<evidence type="ECO:0000313" key="3">
    <source>
        <dbReference type="EMBL" id="EPX77100.1"/>
    </source>
</evidence>
<sequence length="287" mass="31255">MAIDRDHLMNFDIPEMRQSYGPRDAAQYALSIGMGQDPMDMSQLAYVGGLQDDIRVMPAIANVLGHPGFWLSDPATGVDALRVVHGEQGMTVHAPIPVEATIRAKTRVTGLIDKGEGRGALLYSEKEIHDEATGTLLATCRGTTFLRGDGGYGGASDTPKPVHQLPDTAPDHVFETQTRPEQALLYRWNADPNPLHLDPRVAEGAGFERPILHGLCTFGCAAHALLATLCDYDAGRFGAMDARFTAHVFPGETLRTEVWKDGSFRTIVTERDKVAIGNGLFQFRKDA</sequence>
<dbReference type="eggNOG" id="COG2030">
    <property type="taxonomic scope" value="Bacteria"/>
</dbReference>